<protein>
    <recommendedName>
        <fullName evidence="7">Deoxyribose-phosphate aldolase</fullName>
        <shortName evidence="7">DERA</shortName>
        <ecNumber evidence="7">4.1.2.4</ecNumber>
    </recommendedName>
    <alternativeName>
        <fullName evidence="7">2-deoxy-D-ribose 5-phosphate aldolase</fullName>
    </alternativeName>
    <alternativeName>
        <fullName evidence="7">Phosphodeoxyriboaldolase</fullName>
        <shortName evidence="7">Deoxyriboaldolase</shortName>
    </alternativeName>
</protein>
<comment type="subcellular location">
    <subcellularLocation>
        <location evidence="7">Cytoplasm</location>
    </subcellularLocation>
</comment>
<dbReference type="SUPFAM" id="SSF51569">
    <property type="entry name" value="Aldolase"/>
    <property type="match status" value="1"/>
</dbReference>
<accession>A0AB38VSA6</accession>
<dbReference type="EC" id="4.1.2.4" evidence="7"/>
<dbReference type="FunFam" id="3.20.20.70:FF:000044">
    <property type="entry name" value="Deoxyribose-phosphate aldolase"/>
    <property type="match status" value="1"/>
</dbReference>
<comment type="pathway">
    <text evidence="7">Carbohydrate degradation; 2-deoxy-D-ribose 1-phosphate degradation; D-glyceraldehyde 3-phosphate and acetaldehyde from 2-deoxy-alpha-D-ribose 1-phosphate: step 2/2.</text>
</comment>
<dbReference type="PANTHER" id="PTHR10889">
    <property type="entry name" value="DEOXYRIBOSE-PHOSPHATE ALDOLASE"/>
    <property type="match status" value="1"/>
</dbReference>
<dbReference type="PANTHER" id="PTHR10889:SF1">
    <property type="entry name" value="DEOXYRIBOSE-PHOSPHATE ALDOLASE"/>
    <property type="match status" value="1"/>
</dbReference>
<dbReference type="AlphaFoldDB" id="A0AB38VSA6"/>
<evidence type="ECO:0000256" key="3">
    <source>
        <dbReference type="ARBA" id="ARBA00023239"/>
    </source>
</evidence>
<evidence type="ECO:0000256" key="2">
    <source>
        <dbReference type="ARBA" id="ARBA00022490"/>
    </source>
</evidence>
<dbReference type="GO" id="GO:0005737">
    <property type="term" value="C:cytoplasm"/>
    <property type="evidence" value="ECO:0007669"/>
    <property type="project" value="UniProtKB-SubCell"/>
</dbReference>
<dbReference type="Gene3D" id="3.20.20.70">
    <property type="entry name" value="Aldolase class I"/>
    <property type="match status" value="1"/>
</dbReference>
<feature type="active site" description="Schiff-base intermediate with acetaldehyde" evidence="7">
    <location>
        <position position="153"/>
    </location>
</feature>
<dbReference type="InterPro" id="IPR002915">
    <property type="entry name" value="DeoC/FbaB/LacD_aldolase"/>
</dbReference>
<dbReference type="HAMAP" id="MF_00114">
    <property type="entry name" value="DeoC_type1"/>
    <property type="match status" value="1"/>
</dbReference>
<feature type="active site" description="Proton donor/acceptor" evidence="7">
    <location>
        <position position="183"/>
    </location>
</feature>
<name>A0AB38VSA6_9CORY</name>
<dbReference type="CDD" id="cd00959">
    <property type="entry name" value="DeoC"/>
    <property type="match status" value="1"/>
</dbReference>
<evidence type="ECO:0000256" key="7">
    <source>
        <dbReference type="HAMAP-Rule" id="MF_00114"/>
    </source>
</evidence>
<evidence type="ECO:0000256" key="5">
    <source>
        <dbReference type="ARBA" id="ARBA00048791"/>
    </source>
</evidence>
<dbReference type="NCBIfam" id="TIGR00126">
    <property type="entry name" value="deoC"/>
    <property type="match status" value="1"/>
</dbReference>
<sequence>MTITRSTVAQMIDHTLLKPEATAADVQALIDEATALGTYSICISPSQLPVEVPAGLHIATVVGFPSGAVKPEVKAAETVRAIADGAEEIDMVINIALAKQGLFDELEQEIKAVRDAAPAPAIVKVIIESAALTDEEIVAACKASEAAGADFVKTSTGFHPAGGASAHAVKLMADTVGGRLGVKASGGIRTPEAAAEMIEAGATRLGLSASAGILAGFDENE</sequence>
<reference evidence="8 9" key="1">
    <citation type="submission" date="2018-12" db="EMBL/GenBank/DDBJ databases">
        <authorList>
            <consortium name="Pathogen Informatics"/>
        </authorList>
    </citation>
    <scope>NUCLEOTIDE SEQUENCE [LARGE SCALE GENOMIC DNA]</scope>
    <source>
        <strain evidence="8 9">NCTC949</strain>
    </source>
</reference>
<comment type="function">
    <text evidence="6 7">Catalyzes a reversible aldol reaction between acetaldehyde and D-glyceraldehyde 3-phosphate to generate 2-deoxy-D-ribose 5-phosphate.</text>
</comment>
<dbReference type="RefSeq" id="WP_126316862.1">
    <property type="nucleotide sequence ID" value="NZ_LR134377.1"/>
</dbReference>
<keyword evidence="2 7" id="KW-0963">Cytoplasm</keyword>
<keyword evidence="4 7" id="KW-0704">Schiff base</keyword>
<dbReference type="Proteomes" id="UP000271380">
    <property type="component" value="Chromosome"/>
</dbReference>
<organism evidence="8 9">
    <name type="scientific">Corynebacterium kutscheri</name>
    <dbReference type="NCBI Taxonomy" id="35755"/>
    <lineage>
        <taxon>Bacteria</taxon>
        <taxon>Bacillati</taxon>
        <taxon>Actinomycetota</taxon>
        <taxon>Actinomycetes</taxon>
        <taxon>Mycobacteriales</taxon>
        <taxon>Corynebacteriaceae</taxon>
        <taxon>Corynebacterium</taxon>
    </lineage>
</organism>
<comment type="catalytic activity">
    <reaction evidence="5 7">
        <text>2-deoxy-D-ribose 5-phosphate = D-glyceraldehyde 3-phosphate + acetaldehyde</text>
        <dbReference type="Rhea" id="RHEA:12821"/>
        <dbReference type="ChEBI" id="CHEBI:15343"/>
        <dbReference type="ChEBI" id="CHEBI:59776"/>
        <dbReference type="ChEBI" id="CHEBI:62877"/>
        <dbReference type="EC" id="4.1.2.4"/>
    </reaction>
</comment>
<dbReference type="InterPro" id="IPR013785">
    <property type="entry name" value="Aldolase_TIM"/>
</dbReference>
<evidence type="ECO:0000256" key="6">
    <source>
        <dbReference type="ARBA" id="ARBA00056337"/>
    </source>
</evidence>
<evidence type="ECO:0000313" key="9">
    <source>
        <dbReference type="Proteomes" id="UP000271380"/>
    </source>
</evidence>
<comment type="similarity">
    <text evidence="1 7">Belongs to the DeoC/FbaB aldolase family. DeoC type 1 subfamily.</text>
</comment>
<dbReference type="SMART" id="SM01133">
    <property type="entry name" value="DeoC"/>
    <property type="match status" value="1"/>
</dbReference>
<dbReference type="InterPro" id="IPR028581">
    <property type="entry name" value="DeoC_typeI"/>
</dbReference>
<evidence type="ECO:0000256" key="1">
    <source>
        <dbReference type="ARBA" id="ARBA00010936"/>
    </source>
</evidence>
<dbReference type="Pfam" id="PF01791">
    <property type="entry name" value="DeoC"/>
    <property type="match status" value="1"/>
</dbReference>
<dbReference type="PIRSF" id="PIRSF001357">
    <property type="entry name" value="DeoC"/>
    <property type="match status" value="1"/>
</dbReference>
<evidence type="ECO:0000313" key="8">
    <source>
        <dbReference type="EMBL" id="VEH06976.1"/>
    </source>
</evidence>
<dbReference type="GO" id="GO:0009264">
    <property type="term" value="P:deoxyribonucleotide catabolic process"/>
    <property type="evidence" value="ECO:0007669"/>
    <property type="project" value="UniProtKB-UniRule"/>
</dbReference>
<gene>
    <name evidence="7 8" type="primary">deoC</name>
    <name evidence="8" type="ORF">NCTC949_01450</name>
</gene>
<proteinExistence type="inferred from homology"/>
<dbReference type="InterPro" id="IPR011343">
    <property type="entry name" value="DeoC"/>
</dbReference>
<dbReference type="GO" id="GO:0004139">
    <property type="term" value="F:deoxyribose-phosphate aldolase activity"/>
    <property type="evidence" value="ECO:0007669"/>
    <property type="project" value="UniProtKB-UniRule"/>
</dbReference>
<feature type="active site" description="Proton donor/acceptor" evidence="7">
    <location>
        <position position="90"/>
    </location>
</feature>
<dbReference type="GO" id="GO:0016052">
    <property type="term" value="P:carbohydrate catabolic process"/>
    <property type="evidence" value="ECO:0007669"/>
    <property type="project" value="TreeGrafter"/>
</dbReference>
<keyword evidence="3 7" id="KW-0456">Lyase</keyword>
<evidence type="ECO:0000256" key="4">
    <source>
        <dbReference type="ARBA" id="ARBA00023270"/>
    </source>
</evidence>
<dbReference type="GO" id="GO:0006018">
    <property type="term" value="P:2-deoxyribose 1-phosphate catabolic process"/>
    <property type="evidence" value="ECO:0007669"/>
    <property type="project" value="UniProtKB-UniRule"/>
</dbReference>
<dbReference type="EMBL" id="LR134377">
    <property type="protein sequence ID" value="VEH06976.1"/>
    <property type="molecule type" value="Genomic_DNA"/>
</dbReference>